<evidence type="ECO:0000256" key="1">
    <source>
        <dbReference type="ARBA" id="ARBA00022553"/>
    </source>
</evidence>
<feature type="repeat" description="TPR" evidence="9">
    <location>
        <begin position="1301"/>
        <end position="1334"/>
    </location>
</feature>
<sequence>MFRNSLKMLLTGGKSSRKNRSSDGGSEEPPDRRQSSVDSRQSRSGQGGISTESDCAFEPDYAVPPLPVSEGDAEQELGPPPSVDEAANTLMTRLGFLLGEKVTEVQPGDQYNMEVQDENQTSAITQRISPCSTLTSSTASPPASSPCSTLPPVSTNATAKDCSYGAVTSPTSTLESRDSGIIATLTSYSENVERTKYVGESSKELGSGGNLKPWQSQKSSMDSCLYRVDENMTASTYSLNKIPDRNLETVLSQSVQSIPLYLMPRPNSVAATSSAHLEDLAYLDEQRHTPLRTSLRMPRQSMGGARAQQDLRVRFAPYRPPDISLKPLLFEVPSITTESVFVGRDWVFHEIDAQLQSSNASVNQGVVIVGNIGFGKTAIISRLVALSCHGTRMRQIASDSPHASPKHVDANRELPLTQPPSAHSSITSGSCPGTPEMRRRQEEAMRRLASQVVAYHYCQADNAYTCLVPEFVHNVAALLCRSPQLAAYREQLLREPHLQSMLSLRSCVQDPMASFRRGVLEPLENLHKERKIPDEDFIILIDGLNEAEFHKPDYGDTIVSFLSKMIGKFPSWLKLIVTVRTSLQEITKLLPFHRIFLDRLEENEAIDQDLQAYILHRIHSSSEIQNNISLNGKMDNTTFGKLSSHLKTLSQGSYLYLKLTFDLIEKGYLVLKSSSYKVVPVSLSEVYLLQCNMKFPTQSSFDRVMPLLNVAVASLHPLTDEHIFQAINAGSIEGTLEWEDFQQRMENLSMFLIKRRDMTRMFVHPSFREWLIWREEGEKTKFLCDPRSGHTLLAFWFSRQEGKLNRQQTIELGHHILKAHIFKGLSKKVGVSSSILQGLWISYSTEGLSMALASLRNLYTPNIKVSRLLILGGANINYRTEVLNNAPILCVQSHLGYTEMVALLLEFGANVDASSESGLTPLGYAAAAGYLSIVVLLCKKRAKVDHLDKNGQCALVHAALRGHLEVVKFLIQCDWTMAGQQQGVFKKSHAIQQALIAAASMGYTEIVSYLLDLPEKDEEEVERAQINSFDSLWGETALTAAAGRGKLEVCRLLLEQGAAVAQPNRRGAVPLFSTVRQGHWQIVDLLLTHGADVNMADKQGRTPLMMAASEGHLGTVDFLLAQGASIALMDKEGLTALSWACLKGHLSVVRSLVDNGAATDHADKNGRTPLDLAAFYGDAEVVQFLVDHGAMIEHVDYSGMRPLDRAVGCRNTSVVVTLLKKGAKIGCQTLPSRPRGPATWAMATSKPDIMIILLSKLMEEGDMFYKKGKVKEAAQRYQYALKKFPREGFGEDLKTFRELKVSLLLNLSRCRRKMNDFGMAEEFATKALELKPKSYEAYYARARAKRSSRQFAAALEDLNEAIKLCPNNREIQRLLMRVEEECRQMQQQQQQPPQQQPQEQLPEETEPEPQHEDIYSVQDIFEEEYLEQDVENVSVGLQTEARPSQGLPIIQSPPSSPAHRDSAYISSSPLGSHQVFDFRSSSSVGSPTRQGYQSTSPALSPTHQNSHYRPSPPHTSPAHQGGSYRFSPPPVGGQGKEYPSPPPSPLRRGPQYRASPPAESMNVYRSQSGSPVRYQQETNVSQLPGRPKSPLSKMAQRPYQMPQLPVAVPQQGLRLQPAKAQIVRSNQPSSAVHSSTVISTGAYGQVAHSMASKYQSSQGDIGVTQSRLVYQGSIGGIVGDGRPVQHVQASLSAGAICQHGGLTKEDLPQRPSSAYRGGVRYSQTPQIGRSQSASYYPVCHSKLDLERSSSQLGSPDVSHLIRRPISVNPNEIKPHPPTPRPLLHSQSVGLRFSPSSNSISSASNLTPTFRPSSSIQQMEIPLKPAYDRSCDELSPVSPTQGGYPSEPTRSRTTPFMGIIDKTARTQQYPHLHQQNRTWAVSSVDTVLSPTSPGNLPQPESFSPPSSISNIAFYNKTNNAQNGHLLEDDYYSPHGMLANGSRGDLLERVSQASSYPDVKVARTLPVAQAYQDNLYRQLSRDSRQGQTSPIKPKRPFVESNV</sequence>
<evidence type="ECO:0000256" key="4">
    <source>
        <dbReference type="ARBA" id="ARBA00023018"/>
    </source>
</evidence>
<dbReference type="InterPro" id="IPR036770">
    <property type="entry name" value="Ankyrin_rpt-contain_sf"/>
</dbReference>
<keyword evidence="13" id="KW-1185">Reference proteome</keyword>
<keyword evidence="3 9" id="KW-0802">TPR repeat</keyword>
<feature type="region of interest" description="Disordered" evidence="10">
    <location>
        <begin position="1978"/>
        <end position="2000"/>
    </location>
</feature>
<feature type="region of interest" description="Disordered" evidence="10">
    <location>
        <begin position="1444"/>
        <end position="1596"/>
    </location>
</feature>
<feature type="repeat" description="ANK" evidence="8">
    <location>
        <begin position="1132"/>
        <end position="1164"/>
    </location>
</feature>
<evidence type="ECO:0000259" key="12">
    <source>
        <dbReference type="Pfam" id="PF25521"/>
    </source>
</evidence>
<dbReference type="GeneID" id="103559247"/>
<comment type="subcellular location">
    <subcellularLocation>
        <location evidence="6">Postsynapse</location>
    </subcellularLocation>
</comment>
<feature type="region of interest" description="Disordered" evidence="10">
    <location>
        <begin position="396"/>
        <end position="442"/>
    </location>
</feature>
<feature type="compositionally biased region" description="Polar residues" evidence="10">
    <location>
        <begin position="1563"/>
        <end position="1582"/>
    </location>
</feature>
<feature type="domain" description="TANC1/2-like winged helix" evidence="12">
    <location>
        <begin position="694"/>
        <end position="846"/>
    </location>
</feature>
<evidence type="ECO:0000313" key="14">
    <source>
        <dbReference type="RefSeq" id="XP_070417789.1"/>
    </source>
</evidence>
<evidence type="ECO:0000256" key="3">
    <source>
        <dbReference type="ARBA" id="ARBA00022803"/>
    </source>
</evidence>
<keyword evidence="5 8" id="KW-0040">ANK repeat</keyword>
<feature type="repeat" description="ANK" evidence="8">
    <location>
        <begin position="1165"/>
        <end position="1197"/>
    </location>
</feature>
<proteinExistence type="inferred from homology"/>
<feature type="repeat" description="ANK" evidence="8">
    <location>
        <begin position="1066"/>
        <end position="1098"/>
    </location>
</feature>
<keyword evidence="1" id="KW-0597">Phosphoprotein</keyword>
<feature type="domain" description="TANC1/2-like AAA+ ATPase lid" evidence="11">
    <location>
        <begin position="598"/>
        <end position="692"/>
    </location>
</feature>
<dbReference type="PROSITE" id="PS50088">
    <property type="entry name" value="ANK_REPEAT"/>
    <property type="match status" value="6"/>
</dbReference>
<dbReference type="Pfam" id="PF25520">
    <property type="entry name" value="AAA_lid_TANC1"/>
    <property type="match status" value="1"/>
</dbReference>
<feature type="repeat" description="ANK" evidence="8">
    <location>
        <begin position="917"/>
        <end position="949"/>
    </location>
</feature>
<dbReference type="PROSITE" id="PS50005">
    <property type="entry name" value="TPR"/>
    <property type="match status" value="3"/>
</dbReference>
<dbReference type="InterPro" id="IPR050889">
    <property type="entry name" value="Dendritic_Spine_Reg/Scaffold"/>
</dbReference>
<evidence type="ECO:0000256" key="9">
    <source>
        <dbReference type="PROSITE-ProRule" id="PRU00339"/>
    </source>
</evidence>
<name>A0ABM4JPA9_EQUPR</name>
<dbReference type="Pfam" id="PF12796">
    <property type="entry name" value="Ank_2"/>
    <property type="match status" value="2"/>
</dbReference>
<evidence type="ECO:0000256" key="10">
    <source>
        <dbReference type="SAM" id="MobiDB-lite"/>
    </source>
</evidence>
<feature type="region of interest" description="Disordered" evidence="10">
    <location>
        <begin position="1383"/>
        <end position="1411"/>
    </location>
</feature>
<evidence type="ECO:0000256" key="2">
    <source>
        <dbReference type="ARBA" id="ARBA00022737"/>
    </source>
</evidence>
<dbReference type="Pfam" id="PF00023">
    <property type="entry name" value="Ank"/>
    <property type="match status" value="2"/>
</dbReference>
<comment type="similarity">
    <text evidence="7">Belongs to the TANC family.</text>
</comment>
<evidence type="ECO:0000256" key="7">
    <source>
        <dbReference type="ARBA" id="ARBA00038259"/>
    </source>
</evidence>
<dbReference type="PROSITE" id="PS50297">
    <property type="entry name" value="ANK_REP_REGION"/>
    <property type="match status" value="5"/>
</dbReference>
<dbReference type="SUPFAM" id="SSF48403">
    <property type="entry name" value="Ankyrin repeat"/>
    <property type="match status" value="1"/>
</dbReference>
<feature type="compositionally biased region" description="Low complexity" evidence="10">
    <location>
        <begin position="1384"/>
        <end position="1400"/>
    </location>
</feature>
<feature type="region of interest" description="Disordered" evidence="10">
    <location>
        <begin position="1793"/>
        <end position="1814"/>
    </location>
</feature>
<dbReference type="PANTHER" id="PTHR24166:SF21">
    <property type="entry name" value="PROTEIN TANC2"/>
    <property type="match status" value="1"/>
</dbReference>
<feature type="region of interest" description="Disordered" evidence="10">
    <location>
        <begin position="129"/>
        <end position="150"/>
    </location>
</feature>
<feature type="repeat" description="ANK" evidence="8">
    <location>
        <begin position="1033"/>
        <end position="1065"/>
    </location>
</feature>
<accession>A0ABM4JPA9</accession>
<dbReference type="Proteomes" id="UP001652662">
    <property type="component" value="Chromosome 10"/>
</dbReference>
<dbReference type="PRINTS" id="PR01415">
    <property type="entry name" value="ANKYRIN"/>
</dbReference>
<keyword evidence="2" id="KW-0677">Repeat</keyword>
<feature type="compositionally biased region" description="Polar residues" evidence="10">
    <location>
        <begin position="419"/>
        <end position="431"/>
    </location>
</feature>
<feature type="compositionally biased region" description="Polar residues" evidence="10">
    <location>
        <begin position="1479"/>
        <end position="1508"/>
    </location>
</feature>
<dbReference type="InterPro" id="IPR002110">
    <property type="entry name" value="Ankyrin_rpt"/>
</dbReference>
<dbReference type="SUPFAM" id="SSF48452">
    <property type="entry name" value="TPR-like"/>
    <property type="match status" value="1"/>
</dbReference>
<reference evidence="14" key="1">
    <citation type="submission" date="2025-08" db="UniProtKB">
        <authorList>
            <consortium name="RefSeq"/>
        </authorList>
    </citation>
    <scope>IDENTIFICATION</scope>
    <source>
        <tissue evidence="14">Blood</tissue>
    </source>
</reference>
<dbReference type="Pfam" id="PF13637">
    <property type="entry name" value="Ank_4"/>
    <property type="match status" value="1"/>
</dbReference>
<dbReference type="Gene3D" id="1.25.40.10">
    <property type="entry name" value="Tetratricopeptide repeat domain"/>
    <property type="match status" value="1"/>
</dbReference>
<feature type="region of interest" description="Disordered" evidence="10">
    <location>
        <begin position="1"/>
        <end position="85"/>
    </location>
</feature>
<evidence type="ECO:0000256" key="8">
    <source>
        <dbReference type="PROSITE-ProRule" id="PRU00023"/>
    </source>
</evidence>
<feature type="compositionally biased region" description="Low complexity" evidence="10">
    <location>
        <begin position="1793"/>
        <end position="1803"/>
    </location>
</feature>
<dbReference type="InterPro" id="IPR058018">
    <property type="entry name" value="AAA_lid_TANC1/2"/>
</dbReference>
<evidence type="ECO:0000256" key="5">
    <source>
        <dbReference type="ARBA" id="ARBA00023043"/>
    </source>
</evidence>
<dbReference type="InterPro" id="IPR058056">
    <property type="entry name" value="WH_TANC1/2"/>
</dbReference>
<organism evidence="13 14">
    <name type="scientific">Equus przewalskii</name>
    <name type="common">Przewalski's horse</name>
    <name type="synonym">Equus caballus przewalskii</name>
    <dbReference type="NCBI Taxonomy" id="9798"/>
    <lineage>
        <taxon>Eukaryota</taxon>
        <taxon>Metazoa</taxon>
        <taxon>Chordata</taxon>
        <taxon>Craniata</taxon>
        <taxon>Vertebrata</taxon>
        <taxon>Euteleostomi</taxon>
        <taxon>Mammalia</taxon>
        <taxon>Eutheria</taxon>
        <taxon>Laurasiatheria</taxon>
        <taxon>Perissodactyla</taxon>
        <taxon>Equidae</taxon>
        <taxon>Equus</taxon>
    </lineage>
</organism>
<dbReference type="InterPro" id="IPR027417">
    <property type="entry name" value="P-loop_NTPase"/>
</dbReference>
<dbReference type="InterPro" id="IPR011990">
    <property type="entry name" value="TPR-like_helical_dom_sf"/>
</dbReference>
<dbReference type="Gene3D" id="1.25.40.20">
    <property type="entry name" value="Ankyrin repeat-containing domain"/>
    <property type="match status" value="2"/>
</dbReference>
<dbReference type="SMART" id="SM00028">
    <property type="entry name" value="TPR"/>
    <property type="match status" value="3"/>
</dbReference>
<evidence type="ECO:0000259" key="11">
    <source>
        <dbReference type="Pfam" id="PF25520"/>
    </source>
</evidence>
<feature type="repeat" description="ANK" evidence="8">
    <location>
        <begin position="1099"/>
        <end position="1131"/>
    </location>
</feature>
<gene>
    <name evidence="14" type="primary">TANC2</name>
</gene>
<evidence type="ECO:0000256" key="6">
    <source>
        <dbReference type="ARBA" id="ARBA00034110"/>
    </source>
</evidence>
<dbReference type="InterPro" id="IPR019734">
    <property type="entry name" value="TPR_rpt"/>
</dbReference>
<dbReference type="PANTHER" id="PTHR24166">
    <property type="entry name" value="ROLLING PEBBLES, ISOFORM B"/>
    <property type="match status" value="1"/>
</dbReference>
<dbReference type="RefSeq" id="XP_070417789.1">
    <property type="nucleotide sequence ID" value="XM_070561688.1"/>
</dbReference>
<evidence type="ECO:0000313" key="13">
    <source>
        <dbReference type="Proteomes" id="UP001652662"/>
    </source>
</evidence>
<dbReference type="SUPFAM" id="SSF52540">
    <property type="entry name" value="P-loop containing nucleoside triphosphate hydrolases"/>
    <property type="match status" value="1"/>
</dbReference>
<feature type="compositionally biased region" description="Polar residues" evidence="10">
    <location>
        <begin position="1804"/>
        <end position="1814"/>
    </location>
</feature>
<protein>
    <submittedName>
        <fullName evidence="14">Protein TANC2 isoform X11</fullName>
    </submittedName>
</protein>
<feature type="region of interest" description="Disordered" evidence="10">
    <location>
        <begin position="1832"/>
        <end position="1853"/>
    </location>
</feature>
<dbReference type="Pfam" id="PF13181">
    <property type="entry name" value="TPR_8"/>
    <property type="match status" value="2"/>
</dbReference>
<keyword evidence="4" id="KW-0770">Synapse</keyword>
<feature type="repeat" description="TPR" evidence="9">
    <location>
        <begin position="1335"/>
        <end position="1368"/>
    </location>
</feature>
<dbReference type="SMART" id="SM00248">
    <property type="entry name" value="ANK"/>
    <property type="match status" value="11"/>
</dbReference>
<dbReference type="Pfam" id="PF25521">
    <property type="entry name" value="WHD_TANC1"/>
    <property type="match status" value="1"/>
</dbReference>
<feature type="repeat" description="TPR" evidence="9">
    <location>
        <begin position="1254"/>
        <end position="1287"/>
    </location>
</feature>